<dbReference type="Gene3D" id="4.10.1080.10">
    <property type="entry name" value="TSP type-3 repeat"/>
    <property type="match status" value="1"/>
</dbReference>
<dbReference type="Proteomes" id="UP000605253">
    <property type="component" value="Unassembled WGS sequence"/>
</dbReference>
<dbReference type="SUPFAM" id="SSF51126">
    <property type="entry name" value="Pectin lyase-like"/>
    <property type="match status" value="1"/>
</dbReference>
<name>A0A917CU89_9GAMM</name>
<gene>
    <name evidence="2" type="ORF">GCM10011365_19160</name>
</gene>
<dbReference type="InterPro" id="IPR006626">
    <property type="entry name" value="PbH1"/>
</dbReference>
<protein>
    <recommendedName>
        <fullName evidence="1">Right handed beta helix domain-containing protein</fullName>
    </recommendedName>
</protein>
<keyword evidence="3" id="KW-1185">Reference proteome</keyword>
<dbReference type="InterPro" id="IPR011050">
    <property type="entry name" value="Pectin_lyase_fold/virulence"/>
</dbReference>
<evidence type="ECO:0000313" key="3">
    <source>
        <dbReference type="Proteomes" id="UP000605253"/>
    </source>
</evidence>
<organism evidence="2 3">
    <name type="scientific">Marinicella pacifica</name>
    <dbReference type="NCBI Taxonomy" id="1171543"/>
    <lineage>
        <taxon>Bacteria</taxon>
        <taxon>Pseudomonadati</taxon>
        <taxon>Pseudomonadota</taxon>
        <taxon>Gammaproteobacteria</taxon>
        <taxon>Lysobacterales</taxon>
        <taxon>Marinicellaceae</taxon>
        <taxon>Marinicella</taxon>
    </lineage>
</organism>
<dbReference type="InterPro" id="IPR028974">
    <property type="entry name" value="TSP_type-3_rpt"/>
</dbReference>
<dbReference type="NCBIfam" id="NF041518">
    <property type="entry name" value="choice_anch_Q"/>
    <property type="match status" value="1"/>
</dbReference>
<accession>A0A917CU89</accession>
<reference evidence="2" key="1">
    <citation type="journal article" date="2014" name="Int. J. Syst. Evol. Microbiol.">
        <title>Complete genome sequence of Corynebacterium casei LMG S-19264T (=DSM 44701T), isolated from a smear-ripened cheese.</title>
        <authorList>
            <consortium name="US DOE Joint Genome Institute (JGI-PGF)"/>
            <person name="Walter F."/>
            <person name="Albersmeier A."/>
            <person name="Kalinowski J."/>
            <person name="Ruckert C."/>
        </authorList>
    </citation>
    <scope>NUCLEOTIDE SEQUENCE</scope>
    <source>
        <strain evidence="2">CGMCC 1.12181</strain>
    </source>
</reference>
<dbReference type="InterPro" id="IPR059226">
    <property type="entry name" value="Choice_anch_Q_dom"/>
</dbReference>
<dbReference type="GO" id="GO:0005509">
    <property type="term" value="F:calcium ion binding"/>
    <property type="evidence" value="ECO:0007669"/>
    <property type="project" value="InterPro"/>
</dbReference>
<dbReference type="PANTHER" id="PTHR11319">
    <property type="entry name" value="G PROTEIN-COUPLED RECEPTOR-RELATED"/>
    <property type="match status" value="1"/>
</dbReference>
<dbReference type="PANTHER" id="PTHR11319:SF35">
    <property type="entry name" value="OUTER MEMBRANE PROTEIN PMPC-RELATED"/>
    <property type="match status" value="1"/>
</dbReference>
<comment type="caution">
    <text evidence="2">The sequence shown here is derived from an EMBL/GenBank/DDBJ whole genome shotgun (WGS) entry which is preliminary data.</text>
</comment>
<proteinExistence type="predicted"/>
<dbReference type="AlphaFoldDB" id="A0A917CU89"/>
<evidence type="ECO:0000259" key="1">
    <source>
        <dbReference type="Pfam" id="PF13229"/>
    </source>
</evidence>
<reference evidence="2" key="2">
    <citation type="submission" date="2020-09" db="EMBL/GenBank/DDBJ databases">
        <authorList>
            <person name="Sun Q."/>
            <person name="Zhou Y."/>
        </authorList>
    </citation>
    <scope>NUCLEOTIDE SEQUENCE</scope>
    <source>
        <strain evidence="2">CGMCC 1.12181</strain>
    </source>
</reference>
<dbReference type="InterPro" id="IPR039448">
    <property type="entry name" value="Beta_helix"/>
</dbReference>
<dbReference type="SMART" id="SM00710">
    <property type="entry name" value="PbH1"/>
    <property type="match status" value="4"/>
</dbReference>
<feature type="domain" description="Right handed beta helix" evidence="1">
    <location>
        <begin position="105"/>
        <end position="259"/>
    </location>
</feature>
<sequence length="494" mass="52113">MAATFTVNYNDDDLNDPAPADGVCETAIGNGQCTLRAAIDTANYTPNGPHTVQVPYLENDSYPVWAAGGIWITTNMTVRGTGAGKAVIEGDLFIESGMIKVGSRATVENLEFRPNTSSGSYVHGLYVNSLETATLNDITIIPHSSAAGLAVFDGKLICNRCEIRDGDYLGLRIFGSGGNNESFVTLNQSRITGNTNTSNHQGGGVRLQMGHLIIKDSLIDNNQGVSGGGIYSHQTGTSLHIINSTISQNKAMRDGGGIFAQGPIRLENATITQNAADYDDFEGGTGGGIYINDFTVVTAKNSIIHGNYLPCPTGVPLCLRDGRNCDDTQGGTIGIESLGWVMTGNDDNCPVTDLAGEPNYTSSAIPKLGPLTQLGGLHPVHPIIGEGSEADGGDPDGCTYHIDFTGNPVEVPLDYDQRGMSRPLDSDTNVFDGNSCDIGAYEAKCFGDDPDGDYVGSQCDVCPNTFDPLQEDGNSDGIGDACSDDLIFYDGFEI</sequence>
<evidence type="ECO:0000313" key="2">
    <source>
        <dbReference type="EMBL" id="GGF97992.1"/>
    </source>
</evidence>
<dbReference type="Pfam" id="PF13229">
    <property type="entry name" value="Beta_helix"/>
    <property type="match status" value="1"/>
</dbReference>
<dbReference type="EMBL" id="BMEO01000008">
    <property type="protein sequence ID" value="GGF97992.1"/>
    <property type="molecule type" value="Genomic_DNA"/>
</dbReference>